<feature type="domain" description="F-box" evidence="1">
    <location>
        <begin position="20"/>
        <end position="66"/>
    </location>
</feature>
<dbReference type="SUPFAM" id="SSF81383">
    <property type="entry name" value="F-box domain"/>
    <property type="match status" value="1"/>
</dbReference>
<dbReference type="Pfam" id="PF12937">
    <property type="entry name" value="F-box-like"/>
    <property type="match status" value="1"/>
</dbReference>
<organism evidence="2 3">
    <name type="scientific">Dispira parvispora</name>
    <dbReference type="NCBI Taxonomy" id="1520584"/>
    <lineage>
        <taxon>Eukaryota</taxon>
        <taxon>Fungi</taxon>
        <taxon>Fungi incertae sedis</taxon>
        <taxon>Zoopagomycota</taxon>
        <taxon>Kickxellomycotina</taxon>
        <taxon>Dimargaritomycetes</taxon>
        <taxon>Dimargaritales</taxon>
        <taxon>Dimargaritaceae</taxon>
        <taxon>Dispira</taxon>
    </lineage>
</organism>
<dbReference type="InterPro" id="IPR036047">
    <property type="entry name" value="F-box-like_dom_sf"/>
</dbReference>
<dbReference type="InterPro" id="IPR001810">
    <property type="entry name" value="F-box_dom"/>
</dbReference>
<accession>A0A9W8E0L9</accession>
<name>A0A9W8E0L9_9FUNG</name>
<comment type="caution">
    <text evidence="2">The sequence shown here is derived from an EMBL/GenBank/DDBJ whole genome shotgun (WGS) entry which is preliminary data.</text>
</comment>
<sequence length="242" mass="27752">MGLSANGANSSTTMLDQGMSRLFTQLPTDVFCRITRYLTERDIIYLTQVNRYFYKLSQDEALWYHLLRRKFGRIVTVKESCRLAFLKSRGIPSVNADAFECSAANGRFGISPLPLRLGDPLLTVHYSPDFSVTATFQLVPAGEYRVVWQLYLTPESAGLRNICFGSVVYWRNRLVTRQRRYYHPPENTWQCLPRDQLVQVTVPDRLIVSPDDEYTKVVVKCYSVGSNWKINLALHSVALRAV</sequence>
<gene>
    <name evidence="2" type="ORF">IWQ62_004474</name>
</gene>
<dbReference type="EMBL" id="JANBPY010001495">
    <property type="protein sequence ID" value="KAJ1959789.1"/>
    <property type="molecule type" value="Genomic_DNA"/>
</dbReference>
<dbReference type="AlphaFoldDB" id="A0A9W8E0L9"/>
<keyword evidence="3" id="KW-1185">Reference proteome</keyword>
<reference evidence="2" key="1">
    <citation type="submission" date="2022-07" db="EMBL/GenBank/DDBJ databases">
        <title>Phylogenomic reconstructions and comparative analyses of Kickxellomycotina fungi.</title>
        <authorList>
            <person name="Reynolds N.K."/>
            <person name="Stajich J.E."/>
            <person name="Barry K."/>
            <person name="Grigoriev I.V."/>
            <person name="Crous P."/>
            <person name="Smith M.E."/>
        </authorList>
    </citation>
    <scope>NUCLEOTIDE SEQUENCE</scope>
    <source>
        <strain evidence="2">RSA 1196</strain>
    </source>
</reference>
<evidence type="ECO:0000313" key="3">
    <source>
        <dbReference type="Proteomes" id="UP001150925"/>
    </source>
</evidence>
<dbReference type="PROSITE" id="PS50181">
    <property type="entry name" value="FBOX"/>
    <property type="match status" value="1"/>
</dbReference>
<proteinExistence type="predicted"/>
<dbReference type="OrthoDB" id="5586656at2759"/>
<protein>
    <recommendedName>
        <fullName evidence="1">F-box domain-containing protein</fullName>
    </recommendedName>
</protein>
<evidence type="ECO:0000313" key="2">
    <source>
        <dbReference type="EMBL" id="KAJ1959789.1"/>
    </source>
</evidence>
<dbReference type="Gene3D" id="1.20.1280.50">
    <property type="match status" value="1"/>
</dbReference>
<dbReference type="Proteomes" id="UP001150925">
    <property type="component" value="Unassembled WGS sequence"/>
</dbReference>
<evidence type="ECO:0000259" key="1">
    <source>
        <dbReference type="PROSITE" id="PS50181"/>
    </source>
</evidence>